<dbReference type="EMBL" id="VMNF01000004">
    <property type="protein sequence ID" value="TXC09759.1"/>
    <property type="molecule type" value="Genomic_DNA"/>
</dbReference>
<sequence>MGDPSPCGIPESYLGSEHGGGLGEGADTRTSDGRGRGATSAGGWDTGAAVMKFESRMPFGFWVESNNTVDREASSEAKSDSSEYLNGHVFDVIVWTTTLHLLHVLGARVAALTAVDLA</sequence>
<feature type="compositionally biased region" description="Basic and acidic residues" evidence="1">
    <location>
        <begin position="26"/>
        <end position="35"/>
    </location>
</feature>
<proteinExistence type="predicted"/>
<evidence type="ECO:0000256" key="1">
    <source>
        <dbReference type="SAM" id="MobiDB-lite"/>
    </source>
</evidence>
<comment type="caution">
    <text evidence="2">The sequence shown here is derived from an EMBL/GenBank/DDBJ whole genome shotgun (WGS) entry which is preliminary data.</text>
</comment>
<name>A0A5C6TH72_FUSOC</name>
<dbReference type="Proteomes" id="UP000321331">
    <property type="component" value="Unassembled WGS sequence"/>
</dbReference>
<reference evidence="2 3" key="1">
    <citation type="submission" date="2019-07" db="EMBL/GenBank/DDBJ databases">
        <title>The First High-Quality Draft Genome Sequence of the Causal Agent of the Current Panama Disease Epidemic.</title>
        <authorList>
            <person name="Warmington R.J."/>
            <person name="Kay W."/>
            <person name="Jeffries A."/>
            <person name="Bebber D."/>
            <person name="Moore K."/>
            <person name="Studholme D.J."/>
        </authorList>
    </citation>
    <scope>NUCLEOTIDE SEQUENCE [LARGE SCALE GENOMIC DNA]</scope>
    <source>
        <strain evidence="2 3">TR4</strain>
    </source>
</reference>
<evidence type="ECO:0000313" key="3">
    <source>
        <dbReference type="Proteomes" id="UP000321331"/>
    </source>
</evidence>
<protein>
    <submittedName>
        <fullName evidence="2">Uncharacterized protein</fullName>
    </submittedName>
</protein>
<evidence type="ECO:0000313" key="2">
    <source>
        <dbReference type="EMBL" id="TXC09759.1"/>
    </source>
</evidence>
<feature type="region of interest" description="Disordered" evidence="1">
    <location>
        <begin position="1"/>
        <end position="43"/>
    </location>
</feature>
<organism evidence="2 3">
    <name type="scientific">Fusarium oxysporum f. sp. cubense</name>
    <dbReference type="NCBI Taxonomy" id="61366"/>
    <lineage>
        <taxon>Eukaryota</taxon>
        <taxon>Fungi</taxon>
        <taxon>Dikarya</taxon>
        <taxon>Ascomycota</taxon>
        <taxon>Pezizomycotina</taxon>
        <taxon>Sordariomycetes</taxon>
        <taxon>Hypocreomycetidae</taxon>
        <taxon>Hypocreales</taxon>
        <taxon>Nectriaceae</taxon>
        <taxon>Fusarium</taxon>
        <taxon>Fusarium oxysporum species complex</taxon>
    </lineage>
</organism>
<accession>A0A5C6TH72</accession>
<gene>
    <name evidence="2" type="ORF">FocTR4_00004372</name>
</gene>
<dbReference type="AlphaFoldDB" id="A0A5C6TH72"/>